<proteinExistence type="predicted"/>
<evidence type="ECO:0000313" key="3">
    <source>
        <dbReference type="EMBL" id="MEQ2238942.1"/>
    </source>
</evidence>
<feature type="compositionally biased region" description="Pro residues" evidence="1">
    <location>
        <begin position="51"/>
        <end position="62"/>
    </location>
</feature>
<feature type="transmembrane region" description="Helical" evidence="2">
    <location>
        <begin position="233"/>
        <end position="257"/>
    </location>
</feature>
<organism evidence="3 4">
    <name type="scientific">Ilyodon furcidens</name>
    <name type="common">goldbreast splitfin</name>
    <dbReference type="NCBI Taxonomy" id="33524"/>
    <lineage>
        <taxon>Eukaryota</taxon>
        <taxon>Metazoa</taxon>
        <taxon>Chordata</taxon>
        <taxon>Craniata</taxon>
        <taxon>Vertebrata</taxon>
        <taxon>Euteleostomi</taxon>
        <taxon>Actinopterygii</taxon>
        <taxon>Neopterygii</taxon>
        <taxon>Teleostei</taxon>
        <taxon>Neoteleostei</taxon>
        <taxon>Acanthomorphata</taxon>
        <taxon>Ovalentaria</taxon>
        <taxon>Atherinomorphae</taxon>
        <taxon>Cyprinodontiformes</taxon>
        <taxon>Goodeidae</taxon>
        <taxon>Ilyodon</taxon>
    </lineage>
</organism>
<dbReference type="Proteomes" id="UP001482620">
    <property type="component" value="Unassembled WGS sequence"/>
</dbReference>
<comment type="caution">
    <text evidence="3">The sequence shown here is derived from an EMBL/GenBank/DDBJ whole genome shotgun (WGS) entry which is preliminary data.</text>
</comment>
<gene>
    <name evidence="3" type="ORF">ILYODFUR_038646</name>
</gene>
<keyword evidence="2" id="KW-1133">Transmembrane helix</keyword>
<dbReference type="EMBL" id="JAHRIQ010056214">
    <property type="protein sequence ID" value="MEQ2238942.1"/>
    <property type="molecule type" value="Genomic_DNA"/>
</dbReference>
<evidence type="ECO:0000313" key="4">
    <source>
        <dbReference type="Proteomes" id="UP001482620"/>
    </source>
</evidence>
<evidence type="ECO:0000256" key="2">
    <source>
        <dbReference type="SAM" id="Phobius"/>
    </source>
</evidence>
<evidence type="ECO:0000256" key="1">
    <source>
        <dbReference type="SAM" id="MobiDB-lite"/>
    </source>
</evidence>
<sequence>MFILDCGSRRRRCECHAEIHGPRFTCNRRRRLPLLRDRVVRAADSAETPRRPAPQTPPPAPPGGAQGVPRPAERHSPSSVSWAIPWASSRWDVPGTPPEEGVQEASGIDARATSTGSSRCGGADAPPHPHQSLTQGQMHQGLIQGQMHQSPMPGPSICGLCLGPSLRHSSGFAADLQGTGFHVADRLTPRFVGLPGISAASLRAAYILATGCCTADLLDACISVAADLLDACIGLFAGFFDAGLQIIGFFAGFFAAVLLTNSSFIVGLCFSPGWILFFLFGLVPSFRGPPPPTLVGVLMCFGLCVL</sequence>
<keyword evidence="2" id="KW-0472">Membrane</keyword>
<feature type="region of interest" description="Disordered" evidence="1">
    <location>
        <begin position="42"/>
        <end position="138"/>
    </location>
</feature>
<reference evidence="3 4" key="1">
    <citation type="submission" date="2021-06" db="EMBL/GenBank/DDBJ databases">
        <authorList>
            <person name="Palmer J.M."/>
        </authorList>
    </citation>
    <scope>NUCLEOTIDE SEQUENCE [LARGE SCALE GENOMIC DNA]</scope>
    <source>
        <strain evidence="4">if_2019</strain>
        <tissue evidence="3">Muscle</tissue>
    </source>
</reference>
<feature type="transmembrane region" description="Helical" evidence="2">
    <location>
        <begin position="264"/>
        <end position="283"/>
    </location>
</feature>
<accession>A0ABV0U5I7</accession>
<name>A0ABV0U5I7_9TELE</name>
<keyword evidence="4" id="KW-1185">Reference proteome</keyword>
<keyword evidence="2" id="KW-0812">Transmembrane</keyword>
<protein>
    <submittedName>
        <fullName evidence="3">Uncharacterized protein</fullName>
    </submittedName>
</protein>